<dbReference type="GO" id="GO:0004519">
    <property type="term" value="F:endonuclease activity"/>
    <property type="evidence" value="ECO:0007669"/>
    <property type="project" value="UniProtKB-KW"/>
</dbReference>
<evidence type="ECO:0000256" key="4">
    <source>
        <dbReference type="ARBA" id="ARBA00022801"/>
    </source>
</evidence>
<dbReference type="GO" id="GO:0003676">
    <property type="term" value="F:nucleic acid binding"/>
    <property type="evidence" value="ECO:0007669"/>
    <property type="project" value="InterPro"/>
</dbReference>
<evidence type="ECO:0000256" key="9">
    <source>
        <dbReference type="ARBA" id="ARBA00023172"/>
    </source>
</evidence>
<dbReference type="InterPro" id="IPR057670">
    <property type="entry name" value="SH3_retrovirus"/>
</dbReference>
<dbReference type="PANTHER" id="PTHR42648:SF11">
    <property type="entry name" value="TRANSPOSON TY4-P GAG-POL POLYPROTEIN"/>
    <property type="match status" value="1"/>
</dbReference>
<dbReference type="GO" id="GO:0016787">
    <property type="term" value="F:hydrolase activity"/>
    <property type="evidence" value="ECO:0007669"/>
    <property type="project" value="UniProtKB-KW"/>
</dbReference>
<dbReference type="PANTHER" id="PTHR42648">
    <property type="entry name" value="TRANSPOSASE, PUTATIVE-RELATED"/>
    <property type="match status" value="1"/>
</dbReference>
<dbReference type="GO" id="GO:0003964">
    <property type="term" value="F:RNA-directed DNA polymerase activity"/>
    <property type="evidence" value="ECO:0007669"/>
    <property type="project" value="UniProtKB-KW"/>
</dbReference>
<name>A0A151I9F2_9HYME</name>
<dbReference type="InterPro" id="IPR039537">
    <property type="entry name" value="Retrotran_Ty1/copia-like"/>
</dbReference>
<dbReference type="Proteomes" id="UP000078542">
    <property type="component" value="Unassembled WGS sequence"/>
</dbReference>
<evidence type="ECO:0000256" key="1">
    <source>
        <dbReference type="ARBA" id="ARBA00022722"/>
    </source>
</evidence>
<dbReference type="Gene3D" id="3.30.420.10">
    <property type="entry name" value="Ribonuclease H-like superfamily/Ribonuclease H"/>
    <property type="match status" value="1"/>
</dbReference>
<dbReference type="InterPro" id="IPR036397">
    <property type="entry name" value="RNaseH_sf"/>
</dbReference>
<keyword evidence="3" id="KW-0255">Endonuclease</keyword>
<evidence type="ECO:0000256" key="5">
    <source>
        <dbReference type="ARBA" id="ARBA00022842"/>
    </source>
</evidence>
<dbReference type="SUPFAM" id="SSF53098">
    <property type="entry name" value="Ribonuclease H-like"/>
    <property type="match status" value="1"/>
</dbReference>
<evidence type="ECO:0000256" key="6">
    <source>
        <dbReference type="ARBA" id="ARBA00022908"/>
    </source>
</evidence>
<keyword evidence="8" id="KW-0239">DNA-directed DNA polymerase</keyword>
<keyword evidence="2" id="KW-0479">Metal-binding</keyword>
<protein>
    <submittedName>
        <fullName evidence="11">Copia protein</fullName>
    </submittedName>
</protein>
<gene>
    <name evidence="11" type="ORF">ALC62_13979</name>
</gene>
<reference evidence="11 12" key="1">
    <citation type="submission" date="2016-03" db="EMBL/GenBank/DDBJ databases">
        <title>Cyphomyrmex costatus WGS genome.</title>
        <authorList>
            <person name="Nygaard S."/>
            <person name="Hu H."/>
            <person name="Boomsma J."/>
            <person name="Zhang G."/>
        </authorList>
    </citation>
    <scope>NUCLEOTIDE SEQUENCE [LARGE SCALE GENOMIC DNA]</scope>
    <source>
        <strain evidence="11">MS0001</strain>
        <tissue evidence="11">Whole body</tissue>
    </source>
</reference>
<dbReference type="EMBL" id="KQ978294">
    <property type="protein sequence ID" value="KYM95373.1"/>
    <property type="molecule type" value="Genomic_DNA"/>
</dbReference>
<dbReference type="AlphaFoldDB" id="A0A151I9F2"/>
<keyword evidence="7" id="KW-0695">RNA-directed DNA polymerase</keyword>
<dbReference type="GO" id="GO:0006310">
    <property type="term" value="P:DNA recombination"/>
    <property type="evidence" value="ECO:0007669"/>
    <property type="project" value="UniProtKB-KW"/>
</dbReference>
<dbReference type="GO" id="GO:0003887">
    <property type="term" value="F:DNA-directed DNA polymerase activity"/>
    <property type="evidence" value="ECO:0007669"/>
    <property type="project" value="UniProtKB-KW"/>
</dbReference>
<evidence type="ECO:0000313" key="12">
    <source>
        <dbReference type="Proteomes" id="UP000078542"/>
    </source>
</evidence>
<evidence type="ECO:0000256" key="2">
    <source>
        <dbReference type="ARBA" id="ARBA00022723"/>
    </source>
</evidence>
<keyword evidence="1" id="KW-0540">Nuclease</keyword>
<keyword evidence="8" id="KW-0808">Transferase</keyword>
<proteinExistence type="predicted"/>
<dbReference type="Pfam" id="PF25597">
    <property type="entry name" value="SH3_retrovirus"/>
    <property type="match status" value="1"/>
</dbReference>
<dbReference type="GO" id="GO:0015074">
    <property type="term" value="P:DNA integration"/>
    <property type="evidence" value="ECO:0007669"/>
    <property type="project" value="UniProtKB-KW"/>
</dbReference>
<dbReference type="InterPro" id="IPR012337">
    <property type="entry name" value="RNaseH-like_sf"/>
</dbReference>
<dbReference type="GO" id="GO:0046872">
    <property type="term" value="F:metal ion binding"/>
    <property type="evidence" value="ECO:0007669"/>
    <property type="project" value="UniProtKB-KW"/>
</dbReference>
<dbReference type="STRING" id="456900.A0A151I9F2"/>
<evidence type="ECO:0000313" key="11">
    <source>
        <dbReference type="EMBL" id="KYM95373.1"/>
    </source>
</evidence>
<keyword evidence="9" id="KW-0233">DNA recombination</keyword>
<evidence type="ECO:0000256" key="8">
    <source>
        <dbReference type="ARBA" id="ARBA00022932"/>
    </source>
</evidence>
<keyword evidence="12" id="KW-1185">Reference proteome</keyword>
<evidence type="ECO:0000256" key="7">
    <source>
        <dbReference type="ARBA" id="ARBA00022918"/>
    </source>
</evidence>
<evidence type="ECO:0000259" key="10">
    <source>
        <dbReference type="Pfam" id="PF25597"/>
    </source>
</evidence>
<keyword evidence="6" id="KW-0229">DNA integration</keyword>
<accession>A0A151I9F2</accession>
<keyword evidence="4" id="KW-0378">Hydrolase</keyword>
<keyword evidence="8" id="KW-0548">Nucleotidyltransferase</keyword>
<feature type="domain" description="Retroviral polymerase SH3-like" evidence="10">
    <location>
        <begin position="61"/>
        <end position="99"/>
    </location>
</feature>
<organism evidence="11 12">
    <name type="scientific">Cyphomyrmex costatus</name>
    <dbReference type="NCBI Taxonomy" id="456900"/>
    <lineage>
        <taxon>Eukaryota</taxon>
        <taxon>Metazoa</taxon>
        <taxon>Ecdysozoa</taxon>
        <taxon>Arthropoda</taxon>
        <taxon>Hexapoda</taxon>
        <taxon>Insecta</taxon>
        <taxon>Pterygota</taxon>
        <taxon>Neoptera</taxon>
        <taxon>Endopterygota</taxon>
        <taxon>Hymenoptera</taxon>
        <taxon>Apocrita</taxon>
        <taxon>Aculeata</taxon>
        <taxon>Formicoidea</taxon>
        <taxon>Formicidae</taxon>
        <taxon>Myrmicinae</taxon>
        <taxon>Cyphomyrmex</taxon>
    </lineage>
</organism>
<evidence type="ECO:0000256" key="3">
    <source>
        <dbReference type="ARBA" id="ARBA00022759"/>
    </source>
</evidence>
<sequence length="100" mass="11459">MARCMMKQSKLPVSFWAEAVATANYIRNRCITNVLKGKTPFEAWHGRRPNVEHLRIFGETAFMLDKTPGKGKLDPRGIKCTFLGYDEPSRSFRVWVPSRG</sequence>
<keyword evidence="5" id="KW-0460">Magnesium</keyword>